<dbReference type="InterPro" id="IPR004364">
    <property type="entry name" value="Aa-tRNA-synt_II"/>
</dbReference>
<keyword evidence="5" id="KW-0648">Protein biosynthesis</keyword>
<dbReference type="Gene3D" id="3.30.930.10">
    <property type="entry name" value="Bira Bifunctional Protein, Domain 2"/>
    <property type="match status" value="1"/>
</dbReference>
<evidence type="ECO:0000313" key="8">
    <source>
        <dbReference type="EMBL" id="CED83946.1"/>
    </source>
</evidence>
<dbReference type="InterPro" id="IPR045864">
    <property type="entry name" value="aa-tRNA-synth_II/BPL/LPL"/>
</dbReference>
<feature type="domain" description="Aminoacyl-transfer RNA synthetases class-II family profile" evidence="7">
    <location>
        <begin position="76"/>
        <end position="516"/>
    </location>
</feature>
<dbReference type="EMBL" id="LN483157">
    <property type="protein sequence ID" value="CED83946.1"/>
    <property type="molecule type" value="Genomic_DNA"/>
</dbReference>
<keyword evidence="6" id="KW-0030">Aminoacyl-tRNA synthetase</keyword>
<keyword evidence="3" id="KW-0547">Nucleotide-binding</keyword>
<proteinExistence type="inferred from homology"/>
<evidence type="ECO:0000256" key="5">
    <source>
        <dbReference type="ARBA" id="ARBA00022917"/>
    </source>
</evidence>
<dbReference type="SUPFAM" id="SSF55681">
    <property type="entry name" value="Class II aaRS and biotin synthetases"/>
    <property type="match status" value="1"/>
</dbReference>
<name>A0A0F7SRC0_PHARH</name>
<protein>
    <submittedName>
        <fullName evidence="8">Aspartate-trna ligase</fullName>
    </submittedName>
</protein>
<evidence type="ECO:0000256" key="4">
    <source>
        <dbReference type="ARBA" id="ARBA00022840"/>
    </source>
</evidence>
<sequence length="548" mass="61154">MEVPVESVLWIQGEVKEKNGGGVEVDIKSWKLLNSAERELPFRPNGSYNLPSEDFRSEYRYLDLRRQALAENIRKRSRIAHVVRTYFHEQKFMEVETPILLQSSPEGAREFLVPTRLSSSRISSDTIPEPLFYALPQSPQQPKQLLISSGLTSRYFQIAKCFRDEDGRKDRQPEFTQIDLEMGFVSGAPRPDVGQADWKIGGNEVRRVVEGLIGRIWHDIEGVDVLGPKGEFSVMTYREAMTRFGTDKPDIRFAVEVVSGLDFLPDPAREKLVENEETVDLLVRPNDWAGVGEDTLGIDRQVEKFTIGQGSAQGILEGVDLSTEGKLATQLGIEQGGVLWAARRKAEPEGGWTALGRLRLALMNEAVQKELFTLPTAPHFLWVVEFPLFTLADPDKDFQAHGRWSATHHPFTAPVWEDVEALKQGQVEKVRGQHYDLVLNGQEIGGGSVRIHEARLQEWVMREVLKLTDDEVGRFSHLLKALSFGAPPHGGLALGFDRLVSILCDASTIRDVIAFPKSPAGADPVFRAPNAVPSESLREYGLGATKAG</sequence>
<dbReference type="PRINTS" id="PR01042">
    <property type="entry name" value="TRNASYNTHASP"/>
</dbReference>
<accession>A0A0F7SRC0</accession>
<dbReference type="PROSITE" id="PS50862">
    <property type="entry name" value="AA_TRNA_LIGASE_II"/>
    <property type="match status" value="1"/>
</dbReference>
<dbReference type="GO" id="GO:0005524">
    <property type="term" value="F:ATP binding"/>
    <property type="evidence" value="ECO:0007669"/>
    <property type="project" value="UniProtKB-KW"/>
</dbReference>
<dbReference type="Gene3D" id="3.30.1360.30">
    <property type="entry name" value="GAD-like domain"/>
    <property type="match status" value="1"/>
</dbReference>
<dbReference type="AlphaFoldDB" id="A0A0F7SRC0"/>
<reference evidence="8" key="1">
    <citation type="submission" date="2014-08" db="EMBL/GenBank/DDBJ databases">
        <authorList>
            <person name="Sharma Rahul"/>
            <person name="Thines Marco"/>
        </authorList>
    </citation>
    <scope>NUCLEOTIDE SEQUENCE</scope>
</reference>
<dbReference type="NCBIfam" id="TIGR00459">
    <property type="entry name" value="aspS_bact"/>
    <property type="match status" value="1"/>
</dbReference>
<dbReference type="GO" id="GO:0006422">
    <property type="term" value="P:aspartyl-tRNA aminoacylation"/>
    <property type="evidence" value="ECO:0007669"/>
    <property type="project" value="TreeGrafter"/>
</dbReference>
<dbReference type="InterPro" id="IPR004115">
    <property type="entry name" value="GAD-like_sf"/>
</dbReference>
<dbReference type="InterPro" id="IPR004524">
    <property type="entry name" value="Asp-tRNA-ligase_1"/>
</dbReference>
<dbReference type="InterPro" id="IPR006195">
    <property type="entry name" value="aa-tRNA-synth_II"/>
</dbReference>
<keyword evidence="4" id="KW-0067">ATP-binding</keyword>
<dbReference type="PANTHER" id="PTHR22594">
    <property type="entry name" value="ASPARTYL/LYSYL-TRNA SYNTHETASE"/>
    <property type="match status" value="1"/>
</dbReference>
<evidence type="ECO:0000256" key="1">
    <source>
        <dbReference type="ARBA" id="ARBA00006303"/>
    </source>
</evidence>
<dbReference type="GO" id="GO:0005739">
    <property type="term" value="C:mitochondrion"/>
    <property type="evidence" value="ECO:0007669"/>
    <property type="project" value="TreeGrafter"/>
</dbReference>
<evidence type="ECO:0000256" key="2">
    <source>
        <dbReference type="ARBA" id="ARBA00022598"/>
    </source>
</evidence>
<dbReference type="Pfam" id="PF00152">
    <property type="entry name" value="tRNA-synt_2"/>
    <property type="match status" value="1"/>
</dbReference>
<comment type="similarity">
    <text evidence="1">Belongs to the class-II aminoacyl-tRNA synthetase family. Type 1 subfamily.</text>
</comment>
<evidence type="ECO:0000259" key="7">
    <source>
        <dbReference type="PROSITE" id="PS50862"/>
    </source>
</evidence>
<evidence type="ECO:0000256" key="3">
    <source>
        <dbReference type="ARBA" id="ARBA00022741"/>
    </source>
</evidence>
<keyword evidence="2 8" id="KW-0436">Ligase</keyword>
<dbReference type="PANTHER" id="PTHR22594:SF5">
    <property type="entry name" value="ASPARTATE--TRNA LIGASE, MITOCHONDRIAL"/>
    <property type="match status" value="1"/>
</dbReference>
<dbReference type="InterPro" id="IPR002312">
    <property type="entry name" value="Asp/Asn-tRNA-synth_IIb"/>
</dbReference>
<evidence type="ECO:0000256" key="6">
    <source>
        <dbReference type="ARBA" id="ARBA00023146"/>
    </source>
</evidence>
<dbReference type="GO" id="GO:0004815">
    <property type="term" value="F:aspartate-tRNA ligase activity"/>
    <property type="evidence" value="ECO:0007669"/>
    <property type="project" value="TreeGrafter"/>
</dbReference>
<organism evidence="8">
    <name type="scientific">Phaffia rhodozyma</name>
    <name type="common">Yeast</name>
    <name type="synonym">Xanthophyllomyces dendrorhous</name>
    <dbReference type="NCBI Taxonomy" id="264483"/>
    <lineage>
        <taxon>Eukaryota</taxon>
        <taxon>Fungi</taxon>
        <taxon>Dikarya</taxon>
        <taxon>Basidiomycota</taxon>
        <taxon>Agaricomycotina</taxon>
        <taxon>Tremellomycetes</taxon>
        <taxon>Cystofilobasidiales</taxon>
        <taxon>Mrakiaceae</taxon>
        <taxon>Phaffia</taxon>
    </lineage>
</organism>